<evidence type="ECO:0000313" key="1">
    <source>
        <dbReference type="EMBL" id="QCP34282.1"/>
    </source>
</evidence>
<reference evidence="1 2" key="1">
    <citation type="submission" date="2019-05" db="EMBL/GenBank/DDBJ databases">
        <title>Complete genome sequencing of Anaerostipes rhamnosivorans.</title>
        <authorList>
            <person name="Bui T.P.N."/>
            <person name="de Vos W.M."/>
        </authorList>
    </citation>
    <scope>NUCLEOTIDE SEQUENCE [LARGE SCALE GENOMIC DNA]</scope>
    <source>
        <strain evidence="1 2">1y2</strain>
    </source>
</reference>
<gene>
    <name evidence="1" type="ORF">AR1Y2_0828</name>
</gene>
<protein>
    <submittedName>
        <fullName evidence="1">Phage minor capsid protein</fullName>
    </submittedName>
</protein>
<dbReference type="RefSeq" id="WP_137327845.1">
    <property type="nucleotide sequence ID" value="NZ_CP040058.1"/>
</dbReference>
<sequence length="445" mass="50912">MRDIVSEFLKTSGYVLQADKTLGHLSEWEDWYQGYVKKFHRYNVYNGVKTVGKDRMSMQMAKRICEDWANLLLNEKVTITTESEFSVSLNQIFENNNFLVKGNQLIEMMFAFGTAAFVEYLDQDEQVVIDYIRAEMIRPIAHDNGIITECAFASPVVVSGEKAFYIQIHKKDGTQYVIENHYICSESGKELDLPDDIEETVLTGYDKPLFQIITPNIINNIDFDSPMGVSCFANGIDQLKAVDLVYDSYCNEFRLGKKRIIVPTTFAKIQMQEDGTVNPIFDPNDTEFYSYQTNDTDPKSIKEINMSLRAAEHEQALQRMLDLLSMKCGLGNDRYRFENGTAKTATEVISEKSELYQNLMKHEIVIKDALIRMVNAIAFLSGAGDQDVSIEFDDSIITDKESQRQQDRQDLAAGIMAPEEYRAKWYGESREEALKNLPQQAQIIE</sequence>
<dbReference type="Pfam" id="PF05133">
    <property type="entry name" value="SPP1_portal"/>
    <property type="match status" value="1"/>
</dbReference>
<dbReference type="EMBL" id="CP040058">
    <property type="protein sequence ID" value="QCP34282.1"/>
    <property type="molecule type" value="Genomic_DNA"/>
</dbReference>
<name>A0A4P8I9P9_9FIRM</name>
<dbReference type="InterPro" id="IPR021145">
    <property type="entry name" value="Portal_protein_SPP1_Gp6-like"/>
</dbReference>
<dbReference type="AlphaFoldDB" id="A0A4P8I9P9"/>
<dbReference type="Proteomes" id="UP000298653">
    <property type="component" value="Chromosome"/>
</dbReference>
<dbReference type="OrthoDB" id="1641671at2"/>
<dbReference type="KEGG" id="arf:AR1Y2_0828"/>
<organism evidence="1 2">
    <name type="scientific">Anaerostipes rhamnosivorans</name>
    <dbReference type="NCBI Taxonomy" id="1229621"/>
    <lineage>
        <taxon>Bacteria</taxon>
        <taxon>Bacillati</taxon>
        <taxon>Bacillota</taxon>
        <taxon>Clostridia</taxon>
        <taxon>Lachnospirales</taxon>
        <taxon>Lachnospiraceae</taxon>
        <taxon>Anaerostipes</taxon>
    </lineage>
</organism>
<accession>A0A4P8I9P9</accession>
<evidence type="ECO:0000313" key="2">
    <source>
        <dbReference type="Proteomes" id="UP000298653"/>
    </source>
</evidence>
<keyword evidence="2" id="KW-1185">Reference proteome</keyword>
<proteinExistence type="predicted"/>